<gene>
    <name evidence="2" type="ORF">ACFP90_04055</name>
</gene>
<dbReference type="PANTHER" id="PTHR33877:SF2">
    <property type="entry name" value="OS07G0170200 PROTEIN"/>
    <property type="match status" value="1"/>
</dbReference>
<keyword evidence="3" id="KW-1185">Reference proteome</keyword>
<name>A0ABW1ZHM2_9DEIO</name>
<dbReference type="RefSeq" id="WP_224603950.1">
    <property type="nucleotide sequence ID" value="NZ_JAIQXV010000001.1"/>
</dbReference>
<keyword evidence="2" id="KW-0378">Hydrolase</keyword>
<dbReference type="PANTHER" id="PTHR33877">
    <property type="entry name" value="SLL1193 PROTEIN"/>
    <property type="match status" value="1"/>
</dbReference>
<dbReference type="InterPro" id="IPR052892">
    <property type="entry name" value="NA-targeting_endonuclease"/>
</dbReference>
<dbReference type="Pfam" id="PF01844">
    <property type="entry name" value="HNH"/>
    <property type="match status" value="1"/>
</dbReference>
<evidence type="ECO:0000259" key="1">
    <source>
        <dbReference type="SMART" id="SM00507"/>
    </source>
</evidence>
<dbReference type="SMART" id="SM00507">
    <property type="entry name" value="HNHc"/>
    <property type="match status" value="1"/>
</dbReference>
<dbReference type="Gene3D" id="1.10.30.50">
    <property type="match status" value="1"/>
</dbReference>
<keyword evidence="2" id="KW-0255">Endonuclease</keyword>
<evidence type="ECO:0000313" key="3">
    <source>
        <dbReference type="Proteomes" id="UP001596317"/>
    </source>
</evidence>
<dbReference type="InterPro" id="IPR003615">
    <property type="entry name" value="HNH_nuc"/>
</dbReference>
<organism evidence="2 3">
    <name type="scientific">Deinococcus multiflagellatus</name>
    <dbReference type="NCBI Taxonomy" id="1656887"/>
    <lineage>
        <taxon>Bacteria</taxon>
        <taxon>Thermotogati</taxon>
        <taxon>Deinococcota</taxon>
        <taxon>Deinococci</taxon>
        <taxon>Deinococcales</taxon>
        <taxon>Deinococcaceae</taxon>
        <taxon>Deinococcus</taxon>
    </lineage>
</organism>
<dbReference type="CDD" id="cd00085">
    <property type="entry name" value="HNHc"/>
    <property type="match status" value="1"/>
</dbReference>
<proteinExistence type="predicted"/>
<dbReference type="EMBL" id="JBHSWB010000001">
    <property type="protein sequence ID" value="MFC6659631.1"/>
    <property type="molecule type" value="Genomic_DNA"/>
</dbReference>
<keyword evidence="2" id="KW-0540">Nuclease</keyword>
<sequence>MLVTLLCETPACTYCGLRNDRCGLGFQIDHTHPLSRGGRHEMDNLALACAQCNRAKWNLTRDEFERWLARAAQHLAAPNPMFYNSTYET</sequence>
<protein>
    <submittedName>
        <fullName evidence="2">HNH endonuclease</fullName>
    </submittedName>
</protein>
<accession>A0ABW1ZHM2</accession>
<evidence type="ECO:0000313" key="2">
    <source>
        <dbReference type="EMBL" id="MFC6659631.1"/>
    </source>
</evidence>
<feature type="domain" description="HNH nuclease" evidence="1">
    <location>
        <begin position="1"/>
        <end position="54"/>
    </location>
</feature>
<dbReference type="InterPro" id="IPR002711">
    <property type="entry name" value="HNH"/>
</dbReference>
<comment type="caution">
    <text evidence="2">The sequence shown here is derived from an EMBL/GenBank/DDBJ whole genome shotgun (WGS) entry which is preliminary data.</text>
</comment>
<dbReference type="Proteomes" id="UP001596317">
    <property type="component" value="Unassembled WGS sequence"/>
</dbReference>
<dbReference type="GO" id="GO:0004519">
    <property type="term" value="F:endonuclease activity"/>
    <property type="evidence" value="ECO:0007669"/>
    <property type="project" value="UniProtKB-KW"/>
</dbReference>
<reference evidence="3" key="1">
    <citation type="journal article" date="2019" name="Int. J. Syst. Evol. Microbiol.">
        <title>The Global Catalogue of Microorganisms (GCM) 10K type strain sequencing project: providing services to taxonomists for standard genome sequencing and annotation.</title>
        <authorList>
            <consortium name="The Broad Institute Genomics Platform"/>
            <consortium name="The Broad Institute Genome Sequencing Center for Infectious Disease"/>
            <person name="Wu L."/>
            <person name="Ma J."/>
        </authorList>
    </citation>
    <scope>NUCLEOTIDE SEQUENCE [LARGE SCALE GENOMIC DNA]</scope>
    <source>
        <strain evidence="3">CCUG 63830</strain>
    </source>
</reference>